<keyword evidence="4 12" id="KW-0812">Transmembrane</keyword>
<evidence type="ECO:0000256" key="4">
    <source>
        <dbReference type="ARBA" id="ARBA00022692"/>
    </source>
</evidence>
<dbReference type="PANTHER" id="PTHR16501:SF6">
    <property type="entry name" value="TRANSPORT AND GOLGI ORGANIZATION PROTEIN 11"/>
    <property type="match status" value="1"/>
</dbReference>
<keyword evidence="9 12" id="KW-0472">Membrane</keyword>
<evidence type="ECO:0000256" key="3">
    <source>
        <dbReference type="ARBA" id="ARBA00009806"/>
    </source>
</evidence>
<organism evidence="14 15">
    <name type="scientific">Ceratosolen solmsi marchali</name>
    <dbReference type="NCBI Taxonomy" id="326594"/>
    <lineage>
        <taxon>Eukaryota</taxon>
        <taxon>Metazoa</taxon>
        <taxon>Ecdysozoa</taxon>
        <taxon>Arthropoda</taxon>
        <taxon>Hexapoda</taxon>
        <taxon>Insecta</taxon>
        <taxon>Pterygota</taxon>
        <taxon>Neoptera</taxon>
        <taxon>Endopterygota</taxon>
        <taxon>Hymenoptera</taxon>
        <taxon>Apocrita</taxon>
        <taxon>Proctotrupomorpha</taxon>
        <taxon>Chalcidoidea</taxon>
        <taxon>Agaonidae</taxon>
        <taxon>Agaoninae</taxon>
        <taxon>Ceratosolen</taxon>
    </lineage>
</organism>
<feature type="transmembrane region" description="Helical" evidence="12">
    <location>
        <begin position="203"/>
        <end position="222"/>
    </location>
</feature>
<dbReference type="AlphaFoldDB" id="A0AAJ6YWN8"/>
<dbReference type="RefSeq" id="XP_011505744.1">
    <property type="nucleotide sequence ID" value="XM_011507442.1"/>
</dbReference>
<reference evidence="15" key="1">
    <citation type="submission" date="2025-08" db="UniProtKB">
        <authorList>
            <consortium name="RefSeq"/>
        </authorList>
    </citation>
    <scope>IDENTIFICATION</scope>
</reference>
<feature type="domain" description="Mff-like" evidence="13">
    <location>
        <begin position="147"/>
        <end position="218"/>
    </location>
</feature>
<keyword evidence="5" id="KW-1000">Mitochondrion outer membrane</keyword>
<keyword evidence="14" id="KW-1185">Reference proteome</keyword>
<keyword evidence="6 12" id="KW-1133">Transmembrane helix</keyword>
<evidence type="ECO:0000256" key="7">
    <source>
        <dbReference type="ARBA" id="ARBA00023054"/>
    </source>
</evidence>
<evidence type="ECO:0000256" key="6">
    <source>
        <dbReference type="ARBA" id="ARBA00022989"/>
    </source>
</evidence>
<evidence type="ECO:0000259" key="13">
    <source>
        <dbReference type="Pfam" id="PF05644"/>
    </source>
</evidence>
<dbReference type="CTD" id="246596"/>
<comment type="similarity">
    <text evidence="3">Belongs to the Tango11 family.</text>
</comment>
<dbReference type="InterPro" id="IPR039433">
    <property type="entry name" value="Mff-like_dom"/>
</dbReference>
<evidence type="ECO:0000256" key="12">
    <source>
        <dbReference type="SAM" id="Phobius"/>
    </source>
</evidence>
<evidence type="ECO:0000256" key="10">
    <source>
        <dbReference type="ARBA" id="ARBA00023140"/>
    </source>
</evidence>
<keyword evidence="7 11" id="KW-0175">Coiled coil</keyword>
<evidence type="ECO:0000256" key="11">
    <source>
        <dbReference type="SAM" id="Coils"/>
    </source>
</evidence>
<name>A0AAJ6YWN8_9HYME</name>
<dbReference type="GO" id="GO:0005741">
    <property type="term" value="C:mitochondrial outer membrane"/>
    <property type="evidence" value="ECO:0007669"/>
    <property type="project" value="UniProtKB-SubCell"/>
</dbReference>
<proteinExistence type="inferred from homology"/>
<evidence type="ECO:0000256" key="8">
    <source>
        <dbReference type="ARBA" id="ARBA00023128"/>
    </source>
</evidence>
<evidence type="ECO:0000313" key="15">
    <source>
        <dbReference type="RefSeq" id="XP_011505744.1"/>
    </source>
</evidence>
<dbReference type="KEGG" id="csol:105368432"/>
<evidence type="ECO:0000256" key="2">
    <source>
        <dbReference type="ARBA" id="ARBA00004275"/>
    </source>
</evidence>
<sequence length="237" mass="27188">MANAHSPTRFNGEADHFFDPNFTIDINNKMRVPKSIRVSGDYTDEDVIGTNGSAWNIMSEKYEMHVPDRIIVIGQEQHIGTKAPPREITLENAVLHNEPPIRCSTPPQILTLDAHYFPIIGDDLKQNGTDLEVVNAKPDNYFNNETQSIDRHGREQTPGYGSLDNSLAPVEEIHHLRRQVGKLNRQVMAIESEIQQQQQRMKLIYSITAIYFFFKTIVRWYINEMPNLKLTAMLPET</sequence>
<accession>A0AAJ6YWN8</accession>
<dbReference type="Pfam" id="PF05644">
    <property type="entry name" value="Miff"/>
    <property type="match status" value="2"/>
</dbReference>
<keyword evidence="8" id="KW-0496">Mitochondrion</keyword>
<dbReference type="GeneID" id="105368432"/>
<feature type="coiled-coil region" evidence="11">
    <location>
        <begin position="173"/>
        <end position="200"/>
    </location>
</feature>
<gene>
    <name evidence="15" type="primary">LOC105368432</name>
</gene>
<evidence type="ECO:0000256" key="1">
    <source>
        <dbReference type="ARBA" id="ARBA00004200"/>
    </source>
</evidence>
<dbReference type="Proteomes" id="UP000695007">
    <property type="component" value="Unplaced"/>
</dbReference>
<protein>
    <submittedName>
        <fullName evidence="15">Transport and Golgi organization protein 11</fullName>
    </submittedName>
</protein>
<dbReference type="PANTHER" id="PTHR16501">
    <property type="entry name" value="TRANSPORT AND GOLGI ORGANIZATION PROTEIN 11"/>
    <property type="match status" value="1"/>
</dbReference>
<evidence type="ECO:0000313" key="14">
    <source>
        <dbReference type="Proteomes" id="UP000695007"/>
    </source>
</evidence>
<evidence type="ECO:0000256" key="9">
    <source>
        <dbReference type="ARBA" id="ARBA00023136"/>
    </source>
</evidence>
<dbReference type="InterPro" id="IPR008518">
    <property type="entry name" value="Mff/Tango-11"/>
</dbReference>
<dbReference type="GO" id="GO:0005777">
    <property type="term" value="C:peroxisome"/>
    <property type="evidence" value="ECO:0007669"/>
    <property type="project" value="UniProtKB-SubCell"/>
</dbReference>
<evidence type="ECO:0000256" key="5">
    <source>
        <dbReference type="ARBA" id="ARBA00022787"/>
    </source>
</evidence>
<keyword evidence="10" id="KW-0576">Peroxisome</keyword>
<comment type="subcellular location">
    <subcellularLocation>
        <location evidence="1">Mitochondrion outer membrane</location>
        <topology evidence="1">Single-pass type IV membrane protein</topology>
    </subcellularLocation>
    <subcellularLocation>
        <location evidence="2">Peroxisome</location>
    </subcellularLocation>
</comment>
<feature type="domain" description="Mff-like" evidence="13">
    <location>
        <begin position="15"/>
        <end position="128"/>
    </location>
</feature>